<reference evidence="2 3" key="1">
    <citation type="submission" date="2022-03" db="EMBL/GenBank/DDBJ databases">
        <title>Ignatzschineria rhizosphaerae HR5S32.</title>
        <authorList>
            <person name="Sun J.Q."/>
            <person name="Feng J.Y."/>
        </authorList>
    </citation>
    <scope>NUCLEOTIDE SEQUENCE [LARGE SCALE GENOMIC DNA]</scope>
    <source>
        <strain evidence="2 3">HR5S32</strain>
    </source>
</reference>
<dbReference type="PANTHER" id="PTHR37530">
    <property type="entry name" value="OUTER MEMBRANE PROTEIN SLP"/>
    <property type="match status" value="1"/>
</dbReference>
<feature type="chain" id="PRO_5046328773" evidence="1">
    <location>
        <begin position="25"/>
        <end position="189"/>
    </location>
</feature>
<protein>
    <submittedName>
        <fullName evidence="2">Slp family lipoprotein</fullName>
    </submittedName>
</protein>
<accession>A0ABY3X2R0</accession>
<dbReference type="PROSITE" id="PS51257">
    <property type="entry name" value="PROKAR_LIPOPROTEIN"/>
    <property type="match status" value="1"/>
</dbReference>
<dbReference type="EMBL" id="CP093379">
    <property type="protein sequence ID" value="UNM95989.1"/>
    <property type="molecule type" value="Genomic_DNA"/>
</dbReference>
<keyword evidence="1" id="KW-0732">Signal</keyword>
<dbReference type="Pfam" id="PF03843">
    <property type="entry name" value="Slp"/>
    <property type="match status" value="1"/>
</dbReference>
<organism evidence="2 3">
    <name type="scientific">Ignatzschineria rhizosphaerae</name>
    <dbReference type="NCBI Taxonomy" id="2923279"/>
    <lineage>
        <taxon>Bacteria</taxon>
        <taxon>Pseudomonadati</taxon>
        <taxon>Pseudomonadota</taxon>
        <taxon>Gammaproteobacteria</taxon>
        <taxon>Cardiobacteriales</taxon>
        <taxon>Ignatzschineriaceae</taxon>
        <taxon>Ignatzschineria</taxon>
    </lineage>
</organism>
<dbReference type="InterPro" id="IPR004658">
    <property type="entry name" value="OMP_Slp"/>
</dbReference>
<proteinExistence type="predicted"/>
<dbReference type="RefSeq" id="WP_242148823.1">
    <property type="nucleotide sequence ID" value="NZ_CP093379.1"/>
</dbReference>
<evidence type="ECO:0000313" key="2">
    <source>
        <dbReference type="EMBL" id="UNM95989.1"/>
    </source>
</evidence>
<dbReference type="Proteomes" id="UP000829542">
    <property type="component" value="Chromosome"/>
</dbReference>
<keyword evidence="3" id="KW-1185">Reference proteome</keyword>
<evidence type="ECO:0000256" key="1">
    <source>
        <dbReference type="SAM" id="SignalP"/>
    </source>
</evidence>
<dbReference type="PANTHER" id="PTHR37530:SF1">
    <property type="entry name" value="OUTER MEMBRANE PROTEIN SLP"/>
    <property type="match status" value="1"/>
</dbReference>
<gene>
    <name evidence="2" type="ORF">MMG00_12420</name>
</gene>
<evidence type="ECO:0000313" key="3">
    <source>
        <dbReference type="Proteomes" id="UP000829542"/>
    </source>
</evidence>
<name>A0ABY3X2R0_9GAMM</name>
<keyword evidence="2" id="KW-0449">Lipoprotein</keyword>
<feature type="signal peptide" evidence="1">
    <location>
        <begin position="1"/>
        <end position="24"/>
    </location>
</feature>
<sequence>MINRVLKLGLASFLMLLLAGCASLTGGNISTNNPDAYGDAQVSAMSNKDLIGLEAMLGGKITTLNSQADKVRVEVVRYELDKDGFPITREGEIADNRIIVDIYGHVRTNGYSPGDYFTAVGTIKSVDDVTIGGEKVRIFMMDAKDYEFWRDPRRELYYDDYGFNSPAIRYHHYNAGWGFGFGPYFPYYY</sequence>